<gene>
    <name evidence="2" type="ORF">BCF44_1492</name>
</gene>
<accession>A0A3E0G3U6</accession>
<name>A0A3E0G3U6_9PSEU</name>
<dbReference type="EMBL" id="QUNO01000049">
    <property type="protein sequence ID" value="REH17415.1"/>
    <property type="molecule type" value="Genomic_DNA"/>
</dbReference>
<feature type="region of interest" description="Disordered" evidence="1">
    <location>
        <begin position="330"/>
        <end position="377"/>
    </location>
</feature>
<feature type="compositionally biased region" description="Basic and acidic residues" evidence="1">
    <location>
        <begin position="119"/>
        <end position="133"/>
    </location>
</feature>
<keyword evidence="3" id="KW-1185">Reference proteome</keyword>
<evidence type="ECO:0000313" key="2">
    <source>
        <dbReference type="EMBL" id="REH17415.1"/>
    </source>
</evidence>
<sequence>MQQTPGKERRNNGFIRCHSRRDRGLDPRADRQMRGLGIHPVEPVDRFSGHISQRLMNTAESPADQPLITRGRARQFLPLNPAQQRKRNSINLSDDVTLPSWHRWARGDPSSLNMTGESETTHEGTARAPRDGLVDPTLTGRGDQPRHRVHATVMRLHRRLSDTPVVRQTRPQLPLTNHPLKSSSDGRNWRPTFVTSPRARQTADQAPAAAIRRSNRYRIFAITCPSHGNRTWRELRGLWVPKTTSIKVSRQADRRKPHQSGLIGLQEQERNRATYLPQRRQSPIIRRQQTHTAQQILYFRWSSLQERGHDRPAQAGHHGQCRLVHHPAGTMSTSRRCPQHPASRTAHGNRAPATATASTSRCLPADADRSRTGDVGDPVARDLIATHGEQRGWSRPGIDRTERVVYLHGPVSVPQVRPGYDLTSRIHVPIQTLRQLCTRLLGAAAQSTTLWAR</sequence>
<protein>
    <submittedName>
        <fullName evidence="2">Uncharacterized protein</fullName>
    </submittedName>
</protein>
<evidence type="ECO:0000256" key="1">
    <source>
        <dbReference type="SAM" id="MobiDB-lite"/>
    </source>
</evidence>
<feature type="region of interest" description="Disordered" evidence="1">
    <location>
        <begin position="107"/>
        <end position="144"/>
    </location>
</feature>
<dbReference type="Proteomes" id="UP000256269">
    <property type="component" value="Unassembled WGS sequence"/>
</dbReference>
<reference evidence="2 3" key="1">
    <citation type="submission" date="2018-08" db="EMBL/GenBank/DDBJ databases">
        <title>Genomic Encyclopedia of Archaeal and Bacterial Type Strains, Phase II (KMG-II): from individual species to whole genera.</title>
        <authorList>
            <person name="Goeker M."/>
        </authorList>
    </citation>
    <scope>NUCLEOTIDE SEQUENCE [LARGE SCALE GENOMIC DNA]</scope>
    <source>
        <strain evidence="2 3">DSM 45791</strain>
    </source>
</reference>
<comment type="caution">
    <text evidence="2">The sequence shown here is derived from an EMBL/GenBank/DDBJ whole genome shotgun (WGS) entry which is preliminary data.</text>
</comment>
<dbReference type="AlphaFoldDB" id="A0A3E0G3U6"/>
<organism evidence="2 3">
    <name type="scientific">Kutzneria buriramensis</name>
    <dbReference type="NCBI Taxonomy" id="1045776"/>
    <lineage>
        <taxon>Bacteria</taxon>
        <taxon>Bacillati</taxon>
        <taxon>Actinomycetota</taxon>
        <taxon>Actinomycetes</taxon>
        <taxon>Pseudonocardiales</taxon>
        <taxon>Pseudonocardiaceae</taxon>
        <taxon>Kutzneria</taxon>
    </lineage>
</organism>
<evidence type="ECO:0000313" key="3">
    <source>
        <dbReference type="Proteomes" id="UP000256269"/>
    </source>
</evidence>
<proteinExistence type="predicted"/>